<evidence type="ECO:0000256" key="10">
    <source>
        <dbReference type="ARBA" id="ARBA00022821"/>
    </source>
</evidence>
<evidence type="ECO:0000256" key="8">
    <source>
        <dbReference type="ARBA" id="ARBA00022737"/>
    </source>
</evidence>
<evidence type="ECO:0000259" key="16">
    <source>
        <dbReference type="Pfam" id="PF23559"/>
    </source>
</evidence>
<dbReference type="Gene3D" id="1.10.8.430">
    <property type="entry name" value="Helical domain of apoptotic protease-activating factors"/>
    <property type="match status" value="1"/>
</dbReference>
<sequence>MSDDELAEKLYRSLKGKRYLIVVDDVWSPEAWDDIKRPFPDDDRGSRIILTTRLGSIATYAMISSNPHHLRLFTEEESWMLMKEKVFREDNYCPEELEEIGKKIARKCGGLPLAIVLVAGFLQNMLRKSLPARKDEKIPVQKLIRLWIAEDFVEVNTPSKSLEMVAMDYLMDLISSNLVMVAKTNSFGELKAVHTHDLIHEFSLVKSEKENFLLMMHECWLRGIDVGMFLPLVSLSFPPGSYSPLVVNSRMSDYDFAKYCWKHLRVLDLGSIRLCYTLVDALRYLILLKYLELKIYFLQIPRSICNLKELETFIVTGQYTNEEIPNTIWDMTSLRHLHISPLHMQMPLGESEDLHNLQTCSDLVIFPGIDYQRLSNLEVLKLEGNAFNERKWDVKDGEFPNLKVLKLKDLGFSEWTASDDSYPSLEQVVVQNCTYLEEIPDSFGSKCPMQLIEVRSCRYLVVKSVLKVQDIQIEEMGNSEFKFLGLTKEREREKEIAAPTKHPKPTGILKQSMAERMLSLGVLIDVVDEEWMRDTLPADDLPLPPVLLPKTDDNEDSNQEAPQVDPNTWHDLALENHRH</sequence>
<dbReference type="Pfam" id="PF23559">
    <property type="entry name" value="WHD_DRP"/>
    <property type="match status" value="1"/>
</dbReference>
<evidence type="ECO:0000256" key="14">
    <source>
        <dbReference type="SAM" id="MobiDB-lite"/>
    </source>
</evidence>
<evidence type="ECO:0000256" key="5">
    <source>
        <dbReference type="ARBA" id="ARBA00022490"/>
    </source>
</evidence>
<dbReference type="InterPro" id="IPR044974">
    <property type="entry name" value="Disease_R_plants"/>
</dbReference>
<name>A0AAE1VLZ7_9SOLA</name>
<dbReference type="InterPro" id="IPR032675">
    <property type="entry name" value="LRR_dom_sf"/>
</dbReference>
<dbReference type="InterPro" id="IPR036388">
    <property type="entry name" value="WH-like_DNA-bd_sf"/>
</dbReference>
<gene>
    <name evidence="18" type="ORF">RND71_004784</name>
</gene>
<proteinExistence type="inferred from homology"/>
<dbReference type="PANTHER" id="PTHR23155:SF1152">
    <property type="entry name" value="AAA+ ATPASE DOMAIN-CONTAINING PROTEIN"/>
    <property type="match status" value="1"/>
</dbReference>
<evidence type="ECO:0000256" key="7">
    <source>
        <dbReference type="ARBA" id="ARBA00022667"/>
    </source>
</evidence>
<keyword evidence="11" id="KW-0067">ATP-binding</keyword>
<keyword evidence="10" id="KW-0611">Plant defense</keyword>
<feature type="domain" description="Disease resistance R13L4/SHOC-2-like LRR" evidence="17">
    <location>
        <begin position="260"/>
        <end position="360"/>
    </location>
</feature>
<dbReference type="Gene3D" id="1.10.10.10">
    <property type="entry name" value="Winged helix-like DNA-binding domain superfamily/Winged helix DNA-binding domain"/>
    <property type="match status" value="1"/>
</dbReference>
<dbReference type="Pfam" id="PF23598">
    <property type="entry name" value="LRR_14"/>
    <property type="match status" value="1"/>
</dbReference>
<comment type="caution">
    <text evidence="18">The sequence shown here is derived from an EMBL/GenBank/DDBJ whole genome shotgun (WGS) entry which is preliminary data.</text>
</comment>
<evidence type="ECO:0000256" key="12">
    <source>
        <dbReference type="ARBA" id="ARBA00023054"/>
    </source>
</evidence>
<dbReference type="AlphaFoldDB" id="A0AAE1VLZ7"/>
<evidence type="ECO:0000256" key="9">
    <source>
        <dbReference type="ARBA" id="ARBA00022741"/>
    </source>
</evidence>
<keyword evidence="6" id="KW-0433">Leucine-rich repeat</keyword>
<dbReference type="InterPro" id="IPR055414">
    <property type="entry name" value="LRR_R13L4/SHOC2-like"/>
</dbReference>
<protein>
    <recommendedName>
        <fullName evidence="20">NB-ARC domain-containing protein</fullName>
    </recommendedName>
</protein>
<comment type="subcellular location">
    <subcellularLocation>
        <location evidence="3">Cytoplasm</location>
    </subcellularLocation>
    <subcellularLocation>
        <location evidence="2">Membrane</location>
        <topology evidence="2">Peripheral membrane protein</topology>
    </subcellularLocation>
</comment>
<accession>A0AAE1VLZ7</accession>
<reference evidence="18" key="1">
    <citation type="submission" date="2023-12" db="EMBL/GenBank/DDBJ databases">
        <title>Genome assembly of Anisodus tanguticus.</title>
        <authorList>
            <person name="Wang Y.-J."/>
        </authorList>
    </citation>
    <scope>NUCLEOTIDE SEQUENCE</scope>
    <source>
        <strain evidence="18">KB-2021</strain>
        <tissue evidence="18">Leaf</tissue>
    </source>
</reference>
<dbReference type="PRINTS" id="PR00364">
    <property type="entry name" value="DISEASERSIST"/>
</dbReference>
<dbReference type="GO" id="GO:0043531">
    <property type="term" value="F:ADP binding"/>
    <property type="evidence" value="ECO:0007669"/>
    <property type="project" value="InterPro"/>
</dbReference>
<keyword evidence="13" id="KW-0472">Membrane</keyword>
<keyword evidence="7" id="KW-0381">Hypersensitive response</keyword>
<dbReference type="GO" id="GO:0005524">
    <property type="term" value="F:ATP binding"/>
    <property type="evidence" value="ECO:0007669"/>
    <property type="project" value="UniProtKB-KW"/>
</dbReference>
<dbReference type="Proteomes" id="UP001291623">
    <property type="component" value="Unassembled WGS sequence"/>
</dbReference>
<evidence type="ECO:0000256" key="13">
    <source>
        <dbReference type="ARBA" id="ARBA00023136"/>
    </source>
</evidence>
<keyword evidence="9" id="KW-0547">Nucleotide-binding</keyword>
<dbReference type="EMBL" id="JAVYJV010000003">
    <property type="protein sequence ID" value="KAK4374107.1"/>
    <property type="molecule type" value="Genomic_DNA"/>
</dbReference>
<evidence type="ECO:0000256" key="6">
    <source>
        <dbReference type="ARBA" id="ARBA00022614"/>
    </source>
</evidence>
<keyword evidence="5" id="KW-0963">Cytoplasm</keyword>
<feature type="domain" description="NB-ARC" evidence="15">
    <location>
        <begin position="2"/>
        <end position="90"/>
    </location>
</feature>
<dbReference type="GO" id="GO:0016020">
    <property type="term" value="C:membrane"/>
    <property type="evidence" value="ECO:0007669"/>
    <property type="project" value="UniProtKB-SubCell"/>
</dbReference>
<keyword evidence="19" id="KW-1185">Reference proteome</keyword>
<dbReference type="InterPro" id="IPR058922">
    <property type="entry name" value="WHD_DRP"/>
</dbReference>
<evidence type="ECO:0000256" key="11">
    <source>
        <dbReference type="ARBA" id="ARBA00022840"/>
    </source>
</evidence>
<dbReference type="GO" id="GO:0005737">
    <property type="term" value="C:cytoplasm"/>
    <property type="evidence" value="ECO:0007669"/>
    <property type="project" value="UniProtKB-SubCell"/>
</dbReference>
<evidence type="ECO:0008006" key="20">
    <source>
        <dbReference type="Google" id="ProtNLM"/>
    </source>
</evidence>
<dbReference type="SUPFAM" id="SSF52540">
    <property type="entry name" value="P-loop containing nucleoside triphosphate hydrolases"/>
    <property type="match status" value="1"/>
</dbReference>
<dbReference type="PANTHER" id="PTHR23155">
    <property type="entry name" value="DISEASE RESISTANCE PROTEIN RP"/>
    <property type="match status" value="1"/>
</dbReference>
<evidence type="ECO:0000313" key="19">
    <source>
        <dbReference type="Proteomes" id="UP001291623"/>
    </source>
</evidence>
<evidence type="ECO:0000256" key="3">
    <source>
        <dbReference type="ARBA" id="ARBA00004496"/>
    </source>
</evidence>
<dbReference type="Gene3D" id="3.40.50.300">
    <property type="entry name" value="P-loop containing nucleotide triphosphate hydrolases"/>
    <property type="match status" value="1"/>
</dbReference>
<dbReference type="SUPFAM" id="SSF52058">
    <property type="entry name" value="L domain-like"/>
    <property type="match status" value="1"/>
</dbReference>
<dbReference type="InterPro" id="IPR027417">
    <property type="entry name" value="P-loop_NTPase"/>
</dbReference>
<dbReference type="Gene3D" id="3.80.10.10">
    <property type="entry name" value="Ribonuclease Inhibitor"/>
    <property type="match status" value="1"/>
</dbReference>
<evidence type="ECO:0000256" key="4">
    <source>
        <dbReference type="ARBA" id="ARBA00008894"/>
    </source>
</evidence>
<evidence type="ECO:0000256" key="2">
    <source>
        <dbReference type="ARBA" id="ARBA00004170"/>
    </source>
</evidence>
<keyword evidence="8" id="KW-0677">Repeat</keyword>
<dbReference type="GO" id="GO:0009626">
    <property type="term" value="P:plant-type hypersensitive response"/>
    <property type="evidence" value="ECO:0007669"/>
    <property type="project" value="UniProtKB-KW"/>
</dbReference>
<dbReference type="InterPro" id="IPR002182">
    <property type="entry name" value="NB-ARC"/>
</dbReference>
<evidence type="ECO:0000256" key="1">
    <source>
        <dbReference type="ARBA" id="ARBA00002074"/>
    </source>
</evidence>
<evidence type="ECO:0000259" key="17">
    <source>
        <dbReference type="Pfam" id="PF23598"/>
    </source>
</evidence>
<evidence type="ECO:0000259" key="15">
    <source>
        <dbReference type="Pfam" id="PF00931"/>
    </source>
</evidence>
<keyword evidence="12" id="KW-0175">Coiled coil</keyword>
<comment type="similarity">
    <text evidence="4">Belongs to the disease resistance NB-LRR family.</text>
</comment>
<dbReference type="Pfam" id="PF00931">
    <property type="entry name" value="NB-ARC"/>
    <property type="match status" value="1"/>
</dbReference>
<feature type="region of interest" description="Disordered" evidence="14">
    <location>
        <begin position="542"/>
        <end position="579"/>
    </location>
</feature>
<dbReference type="InterPro" id="IPR042197">
    <property type="entry name" value="Apaf_helical"/>
</dbReference>
<organism evidence="18 19">
    <name type="scientific">Anisodus tanguticus</name>
    <dbReference type="NCBI Taxonomy" id="243964"/>
    <lineage>
        <taxon>Eukaryota</taxon>
        <taxon>Viridiplantae</taxon>
        <taxon>Streptophyta</taxon>
        <taxon>Embryophyta</taxon>
        <taxon>Tracheophyta</taxon>
        <taxon>Spermatophyta</taxon>
        <taxon>Magnoliopsida</taxon>
        <taxon>eudicotyledons</taxon>
        <taxon>Gunneridae</taxon>
        <taxon>Pentapetalae</taxon>
        <taxon>asterids</taxon>
        <taxon>lamiids</taxon>
        <taxon>Solanales</taxon>
        <taxon>Solanaceae</taxon>
        <taxon>Solanoideae</taxon>
        <taxon>Hyoscyameae</taxon>
        <taxon>Anisodus</taxon>
    </lineage>
</organism>
<evidence type="ECO:0000313" key="18">
    <source>
        <dbReference type="EMBL" id="KAK4374107.1"/>
    </source>
</evidence>
<feature type="domain" description="Disease resistance protein winged helix" evidence="16">
    <location>
        <begin position="134"/>
        <end position="202"/>
    </location>
</feature>
<comment type="function">
    <text evidence="1">Confers resistance to late blight (Phytophthora infestans) races carrying the avirulence gene Avr1. Resistance proteins guard the plant against pathogens that contain an appropriate avirulence protein via an indirect interaction with this avirulence protein. That triggers a defense system including the hypersensitive response, which restricts the pathogen growth.</text>
</comment>